<dbReference type="KEGG" id="kim:G3T16_05835"/>
<accession>A0A6C0TYX1</accession>
<name>A0A6C0TYX1_9GAMM</name>
<keyword evidence="1" id="KW-1133">Transmembrane helix</keyword>
<keyword evidence="3" id="KW-1185">Reference proteome</keyword>
<dbReference type="RefSeq" id="WP_163494240.1">
    <property type="nucleotide sequence ID" value="NZ_CP048711.1"/>
</dbReference>
<feature type="transmembrane region" description="Helical" evidence="1">
    <location>
        <begin position="112"/>
        <end position="130"/>
    </location>
</feature>
<dbReference type="Proteomes" id="UP000477680">
    <property type="component" value="Chromosome"/>
</dbReference>
<dbReference type="Pfam" id="PF04143">
    <property type="entry name" value="Sulf_transp"/>
    <property type="match status" value="1"/>
</dbReference>
<organism evidence="2 3">
    <name type="scientific">Kineobactrum salinum</name>
    <dbReference type="NCBI Taxonomy" id="2708301"/>
    <lineage>
        <taxon>Bacteria</taxon>
        <taxon>Pseudomonadati</taxon>
        <taxon>Pseudomonadota</taxon>
        <taxon>Gammaproteobacteria</taxon>
        <taxon>Cellvibrionales</taxon>
        <taxon>Halieaceae</taxon>
        <taxon>Kineobactrum</taxon>
    </lineage>
</organism>
<evidence type="ECO:0000256" key="1">
    <source>
        <dbReference type="SAM" id="Phobius"/>
    </source>
</evidence>
<keyword evidence="1" id="KW-0472">Membrane</keyword>
<dbReference type="InterPro" id="IPR007272">
    <property type="entry name" value="Sulf_transp_TsuA/YedE"/>
</dbReference>
<feature type="transmembrane region" description="Helical" evidence="1">
    <location>
        <begin position="73"/>
        <end position="92"/>
    </location>
</feature>
<reference evidence="2 3" key="1">
    <citation type="submission" date="2020-02" db="EMBL/GenBank/DDBJ databases">
        <title>Genome sequencing for Kineobactrum sp. M2.</title>
        <authorList>
            <person name="Park S.-J."/>
        </authorList>
    </citation>
    <scope>NUCLEOTIDE SEQUENCE [LARGE SCALE GENOMIC DNA]</scope>
    <source>
        <strain evidence="2 3">M2</strain>
    </source>
</reference>
<evidence type="ECO:0000313" key="3">
    <source>
        <dbReference type="Proteomes" id="UP000477680"/>
    </source>
</evidence>
<protein>
    <submittedName>
        <fullName evidence="2">YeeE/YedE family protein</fullName>
    </submittedName>
</protein>
<evidence type="ECO:0000313" key="2">
    <source>
        <dbReference type="EMBL" id="QIB64991.1"/>
    </source>
</evidence>
<gene>
    <name evidence="2" type="ORF">G3T16_05835</name>
</gene>
<dbReference type="AlphaFoldDB" id="A0A6C0TYX1"/>
<sequence>MTAMLATVIGGFVIGFVGQHSRMCFIGGIRDFILVRDAFMIKGLLAFLVVGWTGFGLVSLLQPASTHPSELSVAIVVNMLVGGAGVGLFSTLADGCPLRQHVSAAQGNQSAMAYLAGFFTGAWVFSRWVLPTIMAL</sequence>
<feature type="transmembrane region" description="Helical" evidence="1">
    <location>
        <begin position="40"/>
        <end position="61"/>
    </location>
</feature>
<proteinExistence type="predicted"/>
<dbReference type="EMBL" id="CP048711">
    <property type="protein sequence ID" value="QIB64991.1"/>
    <property type="molecule type" value="Genomic_DNA"/>
</dbReference>
<keyword evidence="1" id="KW-0812">Transmembrane</keyword>